<dbReference type="GO" id="GO:0009307">
    <property type="term" value="P:DNA restriction-modification system"/>
    <property type="evidence" value="ECO:0007669"/>
    <property type="project" value="UniProtKB-KW"/>
</dbReference>
<comment type="caution">
    <text evidence="5">The sequence shown here is derived from an EMBL/GenBank/DDBJ whole genome shotgun (WGS) entry which is preliminary data.</text>
</comment>
<keyword evidence="2" id="KW-0680">Restriction system</keyword>
<dbReference type="SUPFAM" id="SSF116734">
    <property type="entry name" value="DNA methylase specificity domain"/>
    <property type="match status" value="2"/>
</dbReference>
<evidence type="ECO:0000313" key="6">
    <source>
        <dbReference type="Proteomes" id="UP000031666"/>
    </source>
</evidence>
<dbReference type="PANTHER" id="PTHR30408">
    <property type="entry name" value="TYPE-1 RESTRICTION ENZYME ECOKI SPECIFICITY PROTEIN"/>
    <property type="match status" value="1"/>
</dbReference>
<reference evidence="5 6" key="2">
    <citation type="submission" date="2015-01" db="EMBL/GenBank/DDBJ databases">
        <authorList>
            <consortium name="NBRP consortium"/>
            <person name="Sawabe T."/>
            <person name="Meirelles P."/>
            <person name="Feng G."/>
            <person name="Sayaka M."/>
            <person name="Hattori M."/>
            <person name="Ohkuma M."/>
        </authorList>
    </citation>
    <scope>NUCLEOTIDE SEQUENCE [LARGE SCALE GENOMIC DNA]</scope>
    <source>
        <strain evidence="6">JCM 19241</strain>
    </source>
</reference>
<dbReference type="GO" id="GO:0009035">
    <property type="term" value="F:type I site-specific deoxyribonuclease activity"/>
    <property type="evidence" value="ECO:0007669"/>
    <property type="project" value="UniProtKB-EC"/>
</dbReference>
<feature type="domain" description="Type I restriction modification DNA specificity" evidence="4">
    <location>
        <begin position="3"/>
        <end position="175"/>
    </location>
</feature>
<dbReference type="CDD" id="cd17524">
    <property type="entry name" value="RMtype1_S_EcoUTORF5051P-TRD2-CR2_like"/>
    <property type="match status" value="1"/>
</dbReference>
<dbReference type="AlphaFoldDB" id="A0A0B8Q287"/>
<dbReference type="InterPro" id="IPR000055">
    <property type="entry name" value="Restrct_endonuc_typeI_TRD"/>
</dbReference>
<evidence type="ECO:0000256" key="3">
    <source>
        <dbReference type="ARBA" id="ARBA00023125"/>
    </source>
</evidence>
<reference evidence="5 6" key="1">
    <citation type="submission" date="2015-01" db="EMBL/GenBank/DDBJ databases">
        <title>Vibrio sp. C94 JCM 19241 whole genome shotgun sequence.</title>
        <authorList>
            <person name="Sawabe T."/>
            <person name="Meirelles P."/>
            <person name="Feng G."/>
            <person name="Sayaka M."/>
            <person name="Hattori M."/>
            <person name="Ohkuma M."/>
        </authorList>
    </citation>
    <scope>NUCLEOTIDE SEQUENCE [LARGE SCALE GENOMIC DNA]</scope>
    <source>
        <strain evidence="6">JCM 19241</strain>
    </source>
</reference>
<dbReference type="EMBL" id="BBSC01000001">
    <property type="protein sequence ID" value="GAM73635.1"/>
    <property type="molecule type" value="Genomic_DNA"/>
</dbReference>
<keyword evidence="5" id="KW-0378">Hydrolase</keyword>
<evidence type="ECO:0000256" key="1">
    <source>
        <dbReference type="ARBA" id="ARBA00010923"/>
    </source>
</evidence>
<dbReference type="InterPro" id="IPR044946">
    <property type="entry name" value="Restrct_endonuc_typeI_TRD_sf"/>
</dbReference>
<dbReference type="STRING" id="1481914.JCM19241_3090"/>
<feature type="domain" description="Type I restriction modification DNA specificity" evidence="4">
    <location>
        <begin position="204"/>
        <end position="355"/>
    </location>
</feature>
<comment type="similarity">
    <text evidence="1">Belongs to the type-I restriction system S methylase family.</text>
</comment>
<proteinExistence type="inferred from homology"/>
<gene>
    <name evidence="5" type="ORF">JCM19241_3090</name>
</gene>
<accession>A0A0B8Q287</accession>
<protein>
    <submittedName>
        <fullName evidence="5">Type I restriction-modification system</fullName>
        <ecNumber evidence="5">3.1.21.3</ecNumber>
    </submittedName>
</protein>
<dbReference type="Gene3D" id="3.90.220.20">
    <property type="entry name" value="DNA methylase specificity domains"/>
    <property type="match status" value="2"/>
</dbReference>
<keyword evidence="3" id="KW-0238">DNA-binding</keyword>
<sequence length="393" mass="44015">MSWPTVKIEDIFDVARGGSPRPIDDFITDDPSGINWIMIGDTKAGGKYIDSTAKRIRPEGVRKSREVKSGDFLLTNSMSFGRPYILRTSGCIHDGWLVLSPKTENIHTDYFYHYLGSKEIKNKLSSKAAGAVVKNLNKEIVKGLEIPLPPLAEQKRIAAILDKADAIRQKRKQAIDLADEFLRSVFLDMFGDPVTNPKGFPIGTIRDLIDTANYGSSGKASETQGEFPILRMGNITYQGAWDFTDLKYIDLAEKELPKYLVHKGDLLFNRTNSRELVGKTAVYDQEEPMAFAGYLVRVRPNEKGNNYYISGYLNSSHGKKVLMGMCKSIVGMANINAQELQNIKILLPPTELQEQYESLVKAVRDRGEKHMSSSSQLEQLFFSLSQKAFSGEL</sequence>
<evidence type="ECO:0000313" key="5">
    <source>
        <dbReference type="EMBL" id="GAM73635.1"/>
    </source>
</evidence>
<dbReference type="InterPro" id="IPR052021">
    <property type="entry name" value="Type-I_RS_S_subunit"/>
</dbReference>
<evidence type="ECO:0000259" key="4">
    <source>
        <dbReference type="Pfam" id="PF01420"/>
    </source>
</evidence>
<dbReference type="Proteomes" id="UP000031666">
    <property type="component" value="Unassembled WGS sequence"/>
</dbReference>
<dbReference type="GO" id="GO:0003677">
    <property type="term" value="F:DNA binding"/>
    <property type="evidence" value="ECO:0007669"/>
    <property type="project" value="UniProtKB-KW"/>
</dbReference>
<dbReference type="Pfam" id="PF01420">
    <property type="entry name" value="Methylase_S"/>
    <property type="match status" value="2"/>
</dbReference>
<evidence type="ECO:0000256" key="2">
    <source>
        <dbReference type="ARBA" id="ARBA00022747"/>
    </source>
</evidence>
<dbReference type="EC" id="3.1.21.3" evidence="5"/>
<organism evidence="5 6">
    <name type="scientific">Vibrio ishigakensis</name>
    <dbReference type="NCBI Taxonomy" id="1481914"/>
    <lineage>
        <taxon>Bacteria</taxon>
        <taxon>Pseudomonadati</taxon>
        <taxon>Pseudomonadota</taxon>
        <taxon>Gammaproteobacteria</taxon>
        <taxon>Vibrionales</taxon>
        <taxon>Vibrionaceae</taxon>
        <taxon>Vibrio</taxon>
    </lineage>
</organism>
<dbReference type="PANTHER" id="PTHR30408:SF12">
    <property type="entry name" value="TYPE I RESTRICTION ENZYME MJAVIII SPECIFICITY SUBUNIT"/>
    <property type="match status" value="1"/>
</dbReference>
<name>A0A0B8Q287_9VIBR</name>
<dbReference type="CDD" id="cd17283">
    <property type="entry name" value="RMtype1_S_Hpy180ORF7835P_TRD2-CR2_like"/>
    <property type="match status" value="1"/>
</dbReference>